<organism evidence="1">
    <name type="scientific">mine drainage metagenome</name>
    <dbReference type="NCBI Taxonomy" id="410659"/>
    <lineage>
        <taxon>unclassified sequences</taxon>
        <taxon>metagenomes</taxon>
        <taxon>ecological metagenomes</taxon>
    </lineage>
</organism>
<proteinExistence type="predicted"/>
<dbReference type="EMBL" id="CABO01000043">
    <property type="protein sequence ID" value="CBI02875.1"/>
    <property type="molecule type" value="Genomic_DNA"/>
</dbReference>
<dbReference type="AlphaFoldDB" id="E6Q6Q0"/>
<reference evidence="1" key="1">
    <citation type="submission" date="2009-10" db="EMBL/GenBank/DDBJ databases">
        <title>Diversity of trophic interactions inside an arsenic-rich microbial ecosystem.</title>
        <authorList>
            <person name="Bertin P.N."/>
            <person name="Heinrich-Salmeron A."/>
            <person name="Pelletier E."/>
            <person name="Goulhen-Chollet F."/>
            <person name="Arsene-Ploetze F."/>
            <person name="Gallien S."/>
            <person name="Calteau A."/>
            <person name="Vallenet D."/>
            <person name="Casiot C."/>
            <person name="Chane-Woon-Ming B."/>
            <person name="Giloteaux L."/>
            <person name="Barakat M."/>
            <person name="Bonnefoy V."/>
            <person name="Bruneel O."/>
            <person name="Chandler M."/>
            <person name="Cleiss J."/>
            <person name="Duran R."/>
            <person name="Elbaz-Poulichet F."/>
            <person name="Fonknechten N."/>
            <person name="Lauga B."/>
            <person name="Mornico D."/>
            <person name="Ortet P."/>
            <person name="Schaeffer C."/>
            <person name="Siguier P."/>
            <person name="Alexander Thil Smith A."/>
            <person name="Van Dorsselaer A."/>
            <person name="Weissenbach J."/>
            <person name="Medigue C."/>
            <person name="Le Paslier D."/>
        </authorList>
    </citation>
    <scope>NUCLEOTIDE SEQUENCE</scope>
</reference>
<accession>E6Q6Q0</accession>
<comment type="caution">
    <text evidence="1">The sequence shown here is derived from an EMBL/GenBank/DDBJ whole genome shotgun (WGS) entry which is preliminary data.</text>
</comment>
<sequence>MTMDYAEHTMVITFAGLRRLRFGDDRRNAAARAMLAALGLVGHYAQLRQGFALRSRCDLVPEEGVAPLELLHSDGGTETVDMDYDRAISLYNDSVDRACAAGFNISVKPTELTPQAKLVYLVKKSRELALADKGGEAAEAAGVSS</sequence>
<gene>
    <name evidence="1" type="ORF">CARN4_1240</name>
</gene>
<evidence type="ECO:0000313" key="1">
    <source>
        <dbReference type="EMBL" id="CBI02875.1"/>
    </source>
</evidence>
<name>E6Q6Q0_9ZZZZ</name>
<protein>
    <submittedName>
        <fullName evidence="1">Uncharacterized protein</fullName>
    </submittedName>
</protein>